<dbReference type="EMBL" id="FORX01000002">
    <property type="protein sequence ID" value="SFJ25079.1"/>
    <property type="molecule type" value="Genomic_DNA"/>
</dbReference>
<dbReference type="RefSeq" id="WP_092372862.1">
    <property type="nucleotide sequence ID" value="NZ_FORX01000002.1"/>
</dbReference>
<dbReference type="SUPFAM" id="SSF53756">
    <property type="entry name" value="UDP-Glycosyltransferase/glycogen phosphorylase"/>
    <property type="match status" value="1"/>
</dbReference>
<dbReference type="Pfam" id="PF13692">
    <property type="entry name" value="Glyco_trans_1_4"/>
    <property type="match status" value="1"/>
</dbReference>
<dbReference type="Proteomes" id="UP000198635">
    <property type="component" value="Unassembled WGS sequence"/>
</dbReference>
<name>A0A1I3PUF3_9BACT</name>
<gene>
    <name evidence="1" type="ORF">SAMN04488082_102117</name>
</gene>
<keyword evidence="2" id="KW-1185">Reference proteome</keyword>
<dbReference type="GO" id="GO:0016740">
    <property type="term" value="F:transferase activity"/>
    <property type="evidence" value="ECO:0007669"/>
    <property type="project" value="UniProtKB-KW"/>
</dbReference>
<protein>
    <submittedName>
        <fullName evidence="1">Glycosyl transferases group 1</fullName>
    </submittedName>
</protein>
<organism evidence="1 2">
    <name type="scientific">Desulfomicrobium apsheronum</name>
    <dbReference type="NCBI Taxonomy" id="52560"/>
    <lineage>
        <taxon>Bacteria</taxon>
        <taxon>Pseudomonadati</taxon>
        <taxon>Thermodesulfobacteriota</taxon>
        <taxon>Desulfovibrionia</taxon>
        <taxon>Desulfovibrionales</taxon>
        <taxon>Desulfomicrobiaceae</taxon>
        <taxon>Desulfomicrobium</taxon>
    </lineage>
</organism>
<accession>A0A1I3PUF3</accession>
<reference evidence="2" key="1">
    <citation type="submission" date="2016-10" db="EMBL/GenBank/DDBJ databases">
        <authorList>
            <person name="Varghese N."/>
            <person name="Submissions S."/>
        </authorList>
    </citation>
    <scope>NUCLEOTIDE SEQUENCE [LARGE SCALE GENOMIC DNA]</scope>
    <source>
        <strain evidence="2">DSM 5918</strain>
    </source>
</reference>
<keyword evidence="1" id="KW-0808">Transferase</keyword>
<dbReference type="OrthoDB" id="9816564at2"/>
<dbReference type="AlphaFoldDB" id="A0A1I3PUF3"/>
<dbReference type="Gene3D" id="3.40.50.2000">
    <property type="entry name" value="Glycogen Phosphorylase B"/>
    <property type="match status" value="1"/>
</dbReference>
<dbReference type="STRING" id="52560.SAMN04488082_102117"/>
<sequence length="392" mass="44029">MAAVLSGRDFIVFSDDWGRHPFSCQHIMQHFLPQNRILWVNTIGMRLPRLTTYDVKRAVEKIVSWTVPASGSEQSLPEGLRVIAPVMIPFSTVSVARAFNRWSVTRSVQAAMREWGMRDPVLLTTQPLASEFVGSLGESAVVYYCVDDFANWPDMNIPEFVQSLEEKLLDQAELVVAVSDHLVRTRPARKGQTRLLTHGVDLEHFRRARTVAVRAAVDGPMTSPVIGFFGLLDNRMDWGLVSSLVERRPEWTFVFIGNAQVPLVELTRFGNFRHVPAVSYEELPGHAAAFDVAILPYVVDVSTAGISPLKLKEYLALDIPVVTTPLPGVMEFREILYMAAGAEEFDAAIMGALQTGRKQHQSDWIEREAWVMKAEILSRWIDSLLLQKRSVA</sequence>
<dbReference type="Gene3D" id="3.40.50.11010">
    <property type="match status" value="1"/>
</dbReference>
<proteinExistence type="predicted"/>
<evidence type="ECO:0000313" key="1">
    <source>
        <dbReference type="EMBL" id="SFJ25079.1"/>
    </source>
</evidence>
<evidence type="ECO:0000313" key="2">
    <source>
        <dbReference type="Proteomes" id="UP000198635"/>
    </source>
</evidence>